<organism evidence="1 2">
    <name type="scientific">Aspergillus niger ATCC 13496</name>
    <dbReference type="NCBI Taxonomy" id="1353008"/>
    <lineage>
        <taxon>Eukaryota</taxon>
        <taxon>Fungi</taxon>
        <taxon>Dikarya</taxon>
        <taxon>Ascomycota</taxon>
        <taxon>Pezizomycotina</taxon>
        <taxon>Eurotiomycetes</taxon>
        <taxon>Eurotiomycetidae</taxon>
        <taxon>Eurotiales</taxon>
        <taxon>Aspergillaceae</taxon>
        <taxon>Aspergillus</taxon>
        <taxon>Aspergillus subgen. Circumdati</taxon>
    </lineage>
</organism>
<dbReference type="Proteomes" id="UP000253845">
    <property type="component" value="Unassembled WGS sequence"/>
</dbReference>
<dbReference type="AlphaFoldDB" id="A0A370C7N9"/>
<gene>
    <name evidence="1" type="ORF">M747DRAFT_133371</name>
</gene>
<name>A0A370C7N9_ASPNG</name>
<dbReference type="VEuPathDB" id="FungiDB:M747DRAFT_133371"/>
<evidence type="ECO:0000313" key="1">
    <source>
        <dbReference type="EMBL" id="RDH23827.1"/>
    </source>
</evidence>
<reference evidence="1 2" key="1">
    <citation type="submission" date="2018-07" db="EMBL/GenBank/DDBJ databases">
        <title>Section-level genome sequencing of Aspergillus section Nigri to investigate inter- and intra-species variation.</title>
        <authorList>
            <consortium name="DOE Joint Genome Institute"/>
            <person name="Vesth T.C."/>
            <person name="Nybo J.L."/>
            <person name="Theobald S."/>
            <person name="Frisvad J.C."/>
            <person name="Larsen T.O."/>
            <person name="Nielsen K.F."/>
            <person name="Hoof J.B."/>
            <person name="Brandl J."/>
            <person name="Salamov A."/>
            <person name="Riley R."/>
            <person name="Gladden J.M."/>
            <person name="Phatale P."/>
            <person name="Nielsen M.T."/>
            <person name="Lyhne E.K."/>
            <person name="Kogle M.E."/>
            <person name="Strasser K."/>
            <person name="McDonnell E."/>
            <person name="Barry K."/>
            <person name="Clum A."/>
            <person name="Chen C."/>
            <person name="Nolan M."/>
            <person name="Sandor L."/>
            <person name="Kuo A."/>
            <person name="Lipzen A."/>
            <person name="Hainaut M."/>
            <person name="Drula E."/>
            <person name="Tsang A."/>
            <person name="Magnuson J.K."/>
            <person name="Henrissat B."/>
            <person name="Wiebenga A."/>
            <person name="Simmons B.A."/>
            <person name="Makela M.R."/>
            <person name="De vries R.P."/>
            <person name="Grigoriev I.V."/>
            <person name="Mortensen U.H."/>
            <person name="Baker S.E."/>
            <person name="Andersen M.R."/>
        </authorList>
    </citation>
    <scope>NUCLEOTIDE SEQUENCE [LARGE SCALE GENOMIC DNA]</scope>
    <source>
        <strain evidence="1 2">ATCC 13496</strain>
    </source>
</reference>
<sequence>MVHGITWMRQREKEAIEPSSASYSVEVGLTVALLLLLLLLLLPLDWSSTIPSSTQLSTLPRIQRQVNVYLPTASRFADRWAQIAPPQQKNSNSSSSRRTVIHVSQLHAICRRTGVQDYFNSGQTTLQMCVNLSS</sequence>
<protein>
    <submittedName>
        <fullName evidence="1">Uncharacterized protein</fullName>
    </submittedName>
</protein>
<accession>A0A370C7N9</accession>
<evidence type="ECO:0000313" key="2">
    <source>
        <dbReference type="Proteomes" id="UP000253845"/>
    </source>
</evidence>
<dbReference type="EMBL" id="KZ851903">
    <property type="protein sequence ID" value="RDH23827.1"/>
    <property type="molecule type" value="Genomic_DNA"/>
</dbReference>
<proteinExistence type="predicted"/>